<gene>
    <name evidence="2" type="ORF">LTR97_011599</name>
</gene>
<evidence type="ECO:0000313" key="2">
    <source>
        <dbReference type="EMBL" id="KAK5691605.1"/>
    </source>
</evidence>
<feature type="compositionally biased region" description="Polar residues" evidence="1">
    <location>
        <begin position="404"/>
        <end position="423"/>
    </location>
</feature>
<feature type="compositionally biased region" description="Basic and acidic residues" evidence="1">
    <location>
        <begin position="314"/>
        <end position="326"/>
    </location>
</feature>
<comment type="caution">
    <text evidence="2">The sequence shown here is derived from an EMBL/GenBank/DDBJ whole genome shotgun (WGS) entry which is preliminary data.</text>
</comment>
<sequence length="465" mass="50486">MAFSGSHTHQYSALQSSSTSGTPKEIYSTAYNGSQGQIGERDFTPVDLENDGYDLQLPAPTKAAAFVRPAFGARLLSTISNAQPSAAALTRKGSVLHSRAKSLAGFAQKPSTSNTSTSPERSQQRHPVFGDWFNGESAPVRLGLPQSPTKEKEETEFVMEYKPAFTERPVSGPRRRSMAQTAASTPASTKAGWFGRKSVAPAVAPPPQRPQDDILATDINSSLFPNGPADPMSPHAFNDLLLNATNLLQRMQAAYKEKVNYIASVQPEIEAQKEEVEEAEIRAAHLKLQLEDMSSKAQEQNEVMQEMAMQLAEEKMKVQEARESAKHSVRMVRRSTDGGSDDDTLRRRKRGSAGSASDSGFESDMESILSGGVETPLSPPSMVLTPAYDGRDWALGTGKRPVLSRQSTASGSSVTAWSGQRPGSESAAWATAEHLRDENVQLRRQVEEMQRNLQGCIEFVGSVKA</sequence>
<proteinExistence type="predicted"/>
<feature type="region of interest" description="Disordered" evidence="1">
    <location>
        <begin position="167"/>
        <end position="190"/>
    </location>
</feature>
<feature type="compositionally biased region" description="Polar residues" evidence="1">
    <location>
        <begin position="1"/>
        <end position="22"/>
    </location>
</feature>
<evidence type="ECO:0000256" key="1">
    <source>
        <dbReference type="SAM" id="MobiDB-lite"/>
    </source>
</evidence>
<protein>
    <submittedName>
        <fullName evidence="2">Uncharacterized protein</fullName>
    </submittedName>
</protein>
<feature type="region of interest" description="Disordered" evidence="1">
    <location>
        <begin position="314"/>
        <end position="381"/>
    </location>
</feature>
<accession>A0AAN7W0T1</accession>
<feature type="region of interest" description="Disordered" evidence="1">
    <location>
        <begin position="103"/>
        <end position="125"/>
    </location>
</feature>
<name>A0AAN7W0T1_9PEZI</name>
<feature type="region of interest" description="Disordered" evidence="1">
    <location>
        <begin position="399"/>
        <end position="426"/>
    </location>
</feature>
<feature type="compositionally biased region" description="Polar residues" evidence="1">
    <location>
        <begin position="178"/>
        <end position="188"/>
    </location>
</feature>
<dbReference type="Proteomes" id="UP001310594">
    <property type="component" value="Unassembled WGS sequence"/>
</dbReference>
<dbReference type="AlphaFoldDB" id="A0AAN7W0T1"/>
<evidence type="ECO:0000313" key="3">
    <source>
        <dbReference type="Proteomes" id="UP001310594"/>
    </source>
</evidence>
<dbReference type="EMBL" id="JAVRQU010000021">
    <property type="protein sequence ID" value="KAK5691605.1"/>
    <property type="molecule type" value="Genomic_DNA"/>
</dbReference>
<feature type="region of interest" description="Disordered" evidence="1">
    <location>
        <begin position="1"/>
        <end position="49"/>
    </location>
</feature>
<feature type="region of interest" description="Disordered" evidence="1">
    <location>
        <begin position="136"/>
        <end position="155"/>
    </location>
</feature>
<reference evidence="2" key="1">
    <citation type="submission" date="2023-08" db="EMBL/GenBank/DDBJ databases">
        <title>Black Yeasts Isolated from many extreme environments.</title>
        <authorList>
            <person name="Coleine C."/>
            <person name="Stajich J.E."/>
            <person name="Selbmann L."/>
        </authorList>
    </citation>
    <scope>NUCLEOTIDE SEQUENCE</scope>
    <source>
        <strain evidence="2">CCFEE 5810</strain>
    </source>
</reference>
<organism evidence="2 3">
    <name type="scientific">Elasticomyces elasticus</name>
    <dbReference type="NCBI Taxonomy" id="574655"/>
    <lineage>
        <taxon>Eukaryota</taxon>
        <taxon>Fungi</taxon>
        <taxon>Dikarya</taxon>
        <taxon>Ascomycota</taxon>
        <taxon>Pezizomycotina</taxon>
        <taxon>Dothideomycetes</taxon>
        <taxon>Dothideomycetidae</taxon>
        <taxon>Mycosphaerellales</taxon>
        <taxon>Teratosphaeriaceae</taxon>
        <taxon>Elasticomyces</taxon>
    </lineage>
</organism>
<feature type="compositionally biased region" description="Polar residues" evidence="1">
    <location>
        <begin position="109"/>
        <end position="121"/>
    </location>
</feature>